<protein>
    <recommendedName>
        <fullName evidence="4 16">Beta-lactamase</fullName>
        <ecNumber evidence="4 16">3.5.2.6</ecNumber>
    </recommendedName>
</protein>
<evidence type="ECO:0000256" key="5">
    <source>
        <dbReference type="ARBA" id="ARBA00022475"/>
    </source>
</evidence>
<dbReference type="InterPro" id="IPR002137">
    <property type="entry name" value="Beta-lactam_class-D_AS"/>
</dbReference>
<keyword evidence="14" id="KW-0961">Cell wall biogenesis/degradation</keyword>
<dbReference type="SUPFAM" id="SSF56519">
    <property type="entry name" value="Penicillin binding protein dimerisation domain"/>
    <property type="match status" value="1"/>
</dbReference>
<dbReference type="InterPro" id="IPR050515">
    <property type="entry name" value="Beta-lactam/transpept"/>
</dbReference>
<accession>A0A1F8AUV0</accession>
<dbReference type="GO" id="GO:0017001">
    <property type="term" value="P:antibiotic catabolic process"/>
    <property type="evidence" value="ECO:0007669"/>
    <property type="project" value="InterPro"/>
</dbReference>
<dbReference type="Gene3D" id="3.40.710.10">
    <property type="entry name" value="DD-peptidase/beta-lactamase superfamily"/>
    <property type="match status" value="1"/>
</dbReference>
<evidence type="ECO:0000313" key="21">
    <source>
        <dbReference type="Proteomes" id="UP000178603"/>
    </source>
</evidence>
<evidence type="ECO:0000256" key="6">
    <source>
        <dbReference type="ARBA" id="ARBA00022692"/>
    </source>
</evidence>
<keyword evidence="8 16" id="KW-0378">Hydrolase</keyword>
<evidence type="ECO:0000256" key="17">
    <source>
        <dbReference type="SAM" id="Phobius"/>
    </source>
</evidence>
<evidence type="ECO:0000256" key="10">
    <source>
        <dbReference type="ARBA" id="ARBA00022984"/>
    </source>
</evidence>
<evidence type="ECO:0000256" key="3">
    <source>
        <dbReference type="ARBA" id="ARBA00007898"/>
    </source>
</evidence>
<dbReference type="InterPro" id="IPR005311">
    <property type="entry name" value="PBP_dimer"/>
</dbReference>
<evidence type="ECO:0000256" key="1">
    <source>
        <dbReference type="ARBA" id="ARBA00004167"/>
    </source>
</evidence>
<comment type="subcellular location">
    <subcellularLocation>
        <location evidence="2">Cell membrane</location>
    </subcellularLocation>
    <subcellularLocation>
        <location evidence="1">Membrane</location>
        <topology evidence="1">Single-pass membrane protein</topology>
    </subcellularLocation>
</comment>
<proteinExistence type="inferred from homology"/>
<dbReference type="GO" id="GO:0008658">
    <property type="term" value="F:penicillin binding"/>
    <property type="evidence" value="ECO:0007669"/>
    <property type="project" value="InterPro"/>
</dbReference>
<reference evidence="20 21" key="1">
    <citation type="journal article" date="2016" name="Nat. Commun.">
        <title>Thousands of microbial genomes shed light on interconnected biogeochemical processes in an aquifer system.</title>
        <authorList>
            <person name="Anantharaman K."/>
            <person name="Brown C.T."/>
            <person name="Hug L.A."/>
            <person name="Sharon I."/>
            <person name="Castelle C.J."/>
            <person name="Probst A.J."/>
            <person name="Thomas B.C."/>
            <person name="Singh A."/>
            <person name="Wilkins M.J."/>
            <person name="Karaoz U."/>
            <person name="Brodie E.L."/>
            <person name="Williams K.H."/>
            <person name="Hubbard S.S."/>
            <person name="Banfield J.F."/>
        </authorList>
    </citation>
    <scope>NUCLEOTIDE SEQUENCE [LARGE SCALE GENOMIC DNA]</scope>
</reference>
<dbReference type="Gene3D" id="3.90.1310.10">
    <property type="entry name" value="Penicillin-binding protein 2a (Domain 2)"/>
    <property type="match status" value="1"/>
</dbReference>
<dbReference type="PANTHER" id="PTHR30627">
    <property type="entry name" value="PEPTIDOGLYCAN D,D-TRANSPEPTIDASE"/>
    <property type="match status" value="1"/>
</dbReference>
<comment type="catalytic activity">
    <reaction evidence="16">
        <text>a beta-lactam + H2O = a substituted beta-amino acid</text>
        <dbReference type="Rhea" id="RHEA:20401"/>
        <dbReference type="ChEBI" id="CHEBI:15377"/>
        <dbReference type="ChEBI" id="CHEBI:35627"/>
        <dbReference type="ChEBI" id="CHEBI:140347"/>
        <dbReference type="EC" id="3.5.2.6"/>
    </reaction>
</comment>
<feature type="modified residue" description="N6-carboxylysine" evidence="15">
    <location>
        <position position="279"/>
    </location>
</feature>
<dbReference type="Proteomes" id="UP000178603">
    <property type="component" value="Unassembled WGS sequence"/>
</dbReference>
<dbReference type="PANTHER" id="PTHR30627:SF2">
    <property type="entry name" value="PEPTIDOGLYCAN D,D-TRANSPEPTIDASE MRDA"/>
    <property type="match status" value="1"/>
</dbReference>
<comment type="caution">
    <text evidence="20">The sequence shown here is derived from an EMBL/GenBank/DDBJ whole genome shotgun (WGS) entry which is preliminary data.</text>
</comment>
<evidence type="ECO:0000256" key="2">
    <source>
        <dbReference type="ARBA" id="ARBA00004236"/>
    </source>
</evidence>
<feature type="active site" description="Acyl-ester intermediate" evidence="15">
    <location>
        <position position="276"/>
    </location>
</feature>
<evidence type="ECO:0000256" key="15">
    <source>
        <dbReference type="PIRSR" id="PIRSR602137-50"/>
    </source>
</evidence>
<evidence type="ECO:0000256" key="9">
    <source>
        <dbReference type="ARBA" id="ARBA00022960"/>
    </source>
</evidence>
<evidence type="ECO:0000256" key="7">
    <source>
        <dbReference type="ARBA" id="ARBA00022729"/>
    </source>
</evidence>
<keyword evidence="13 16" id="KW-0046">Antibiotic resistance</keyword>
<evidence type="ECO:0000256" key="4">
    <source>
        <dbReference type="ARBA" id="ARBA00012865"/>
    </source>
</evidence>
<dbReference type="EMBL" id="MGGW01000002">
    <property type="protein sequence ID" value="OGM55532.1"/>
    <property type="molecule type" value="Genomic_DNA"/>
</dbReference>
<dbReference type="GO" id="GO:0005886">
    <property type="term" value="C:plasma membrane"/>
    <property type="evidence" value="ECO:0007669"/>
    <property type="project" value="TreeGrafter"/>
</dbReference>
<dbReference type="InterPro" id="IPR001460">
    <property type="entry name" value="PCN-bd_Tpept"/>
</dbReference>
<name>A0A1F8AUV0_9BACT</name>
<dbReference type="GO" id="GO:0046677">
    <property type="term" value="P:response to antibiotic"/>
    <property type="evidence" value="ECO:0007669"/>
    <property type="project" value="UniProtKB-UniRule"/>
</dbReference>
<dbReference type="GO" id="GO:0008800">
    <property type="term" value="F:beta-lactamase activity"/>
    <property type="evidence" value="ECO:0007669"/>
    <property type="project" value="UniProtKB-UniRule"/>
</dbReference>
<evidence type="ECO:0000256" key="13">
    <source>
        <dbReference type="ARBA" id="ARBA00023251"/>
    </source>
</evidence>
<keyword evidence="7" id="KW-0732">Signal</keyword>
<evidence type="ECO:0000256" key="12">
    <source>
        <dbReference type="ARBA" id="ARBA00023136"/>
    </source>
</evidence>
<feature type="domain" description="Penicillin-binding protein dimerisation" evidence="19">
    <location>
        <begin position="103"/>
        <end position="182"/>
    </location>
</feature>
<dbReference type="PROSITE" id="PS00337">
    <property type="entry name" value="BETA_LACTAMASE_D"/>
    <property type="match status" value="1"/>
</dbReference>
<keyword evidence="9" id="KW-0133">Cell shape</keyword>
<dbReference type="AlphaFoldDB" id="A0A1F8AUV0"/>
<keyword evidence="6 17" id="KW-0812">Transmembrane</keyword>
<evidence type="ECO:0000256" key="11">
    <source>
        <dbReference type="ARBA" id="ARBA00022989"/>
    </source>
</evidence>
<evidence type="ECO:0000259" key="19">
    <source>
        <dbReference type="Pfam" id="PF03717"/>
    </source>
</evidence>
<dbReference type="EC" id="3.5.2.6" evidence="4 16"/>
<keyword evidence="5" id="KW-1003">Cell membrane</keyword>
<evidence type="ECO:0000256" key="16">
    <source>
        <dbReference type="RuleBase" id="RU361140"/>
    </source>
</evidence>
<dbReference type="SUPFAM" id="SSF56601">
    <property type="entry name" value="beta-lactamase/transpeptidase-like"/>
    <property type="match status" value="1"/>
</dbReference>
<feature type="transmembrane region" description="Helical" evidence="17">
    <location>
        <begin position="12"/>
        <end position="33"/>
    </location>
</feature>
<dbReference type="Pfam" id="PF00905">
    <property type="entry name" value="Transpeptidase"/>
    <property type="match status" value="1"/>
</dbReference>
<evidence type="ECO:0000259" key="18">
    <source>
        <dbReference type="Pfam" id="PF00905"/>
    </source>
</evidence>
<dbReference type="InterPro" id="IPR036138">
    <property type="entry name" value="PBP_dimer_sf"/>
</dbReference>
<gene>
    <name evidence="20" type="ORF">A3E44_01255</name>
</gene>
<dbReference type="GO" id="GO:0071555">
    <property type="term" value="P:cell wall organization"/>
    <property type="evidence" value="ECO:0007669"/>
    <property type="project" value="TreeGrafter"/>
</dbReference>
<dbReference type="InterPro" id="IPR012338">
    <property type="entry name" value="Beta-lactam/transpept-like"/>
</dbReference>
<sequence>MKSLSLKEEQSWLSWFLRGILLLGTFVLVARLFELQVIKGDYYRGLSDGNRVRKITIGAPRGRIMARGGEVLVGNKDVYKKLVLTGDGGYQKVEVGTDFPEAIVESKRFYPLGGGAAHVTGYVGEVTSDELGKVEPGCSDKGPLVSAGWTGRSGLEQTSNCRLRGTDGEELIEVDTFGNKVRLLGRKPARRGADITTTIDYGLQKKAAGLLTDSIGSIIATDIHGQVLALYSSPSYDPNLFADPKKENETRLEGILRDQSFPLFNRVVGGLYHPGSTFKIVTSIAALEEGKIDKDYIYEDTGAIVVNNFEYTNWYFTQYGAVEGKIGLTRAIARSTDTFFYKIGEAVGVDKLAEWARKFGLGSKSGIDLEGEVQGLVPDPKWKLEVKGERWFLGNTYHMSIGQGDLAVTPLAVNQVTSVIATGGRLCAPYLVQDSRGENCTDMGIDRKNIDLVKQGLIQACQPGGTAYPFFDYKPQVACKTGTAETSLLGMPHAWFTVFAPADDPEIIVTVLVENGGEGSSVAAPVAKELLEFYFGRK</sequence>
<keyword evidence="11 17" id="KW-1133">Transmembrane helix</keyword>
<keyword evidence="12 17" id="KW-0472">Membrane</keyword>
<keyword evidence="10" id="KW-0573">Peptidoglycan synthesis</keyword>
<evidence type="ECO:0000256" key="8">
    <source>
        <dbReference type="ARBA" id="ARBA00022801"/>
    </source>
</evidence>
<feature type="domain" description="Penicillin-binding protein transpeptidase" evidence="18">
    <location>
        <begin position="217"/>
        <end position="532"/>
    </location>
</feature>
<evidence type="ECO:0000313" key="20">
    <source>
        <dbReference type="EMBL" id="OGM55532.1"/>
    </source>
</evidence>
<organism evidence="20 21">
    <name type="scientific">Candidatus Woesebacteria bacterium RIFCSPHIGHO2_12_FULL_41_24</name>
    <dbReference type="NCBI Taxonomy" id="1802510"/>
    <lineage>
        <taxon>Bacteria</taxon>
        <taxon>Candidatus Woeseibacteriota</taxon>
    </lineage>
</organism>
<comment type="similarity">
    <text evidence="3 16">Belongs to the class-D beta-lactamase family.</text>
</comment>
<evidence type="ECO:0000256" key="14">
    <source>
        <dbReference type="ARBA" id="ARBA00023316"/>
    </source>
</evidence>
<dbReference type="Pfam" id="PF03717">
    <property type="entry name" value="PBP_dimer"/>
    <property type="match status" value="1"/>
</dbReference>